<dbReference type="InterPro" id="IPR003742">
    <property type="entry name" value="RlmH-like"/>
</dbReference>
<evidence type="ECO:0000256" key="3">
    <source>
        <dbReference type="ARBA" id="ARBA00022691"/>
    </source>
</evidence>
<sequence>MIKINIYQIAKSSNDEFNKIVEDFIKMSSKYAKVEIYNLFNKKIGKAQTISDIEAKKSYTEVFEPFLNNGYNIALDVLGKKADSYEFAKLLENSAVINFFIGGAFGFETSFLHKCDKKISLSELTFAHKIANIVLLEQIFRALCINNNHPYHK</sequence>
<dbReference type="CDD" id="cd18081">
    <property type="entry name" value="RlmH-like"/>
    <property type="match status" value="1"/>
</dbReference>
<dbReference type="HAMAP" id="MF_00658">
    <property type="entry name" value="23SrRNA_methyltr_H"/>
    <property type="match status" value="1"/>
</dbReference>
<name>D5V2D6_ARCNC</name>
<comment type="catalytic activity">
    <reaction evidence="5">
        <text>pseudouridine(1915) in 23S rRNA + S-adenosyl-L-methionine = N(3)-methylpseudouridine(1915) in 23S rRNA + S-adenosyl-L-homocysteine + H(+)</text>
        <dbReference type="Rhea" id="RHEA:42752"/>
        <dbReference type="Rhea" id="RHEA-COMP:10221"/>
        <dbReference type="Rhea" id="RHEA-COMP:10222"/>
        <dbReference type="ChEBI" id="CHEBI:15378"/>
        <dbReference type="ChEBI" id="CHEBI:57856"/>
        <dbReference type="ChEBI" id="CHEBI:59789"/>
        <dbReference type="ChEBI" id="CHEBI:65314"/>
        <dbReference type="ChEBI" id="CHEBI:74486"/>
        <dbReference type="EC" id="2.1.1.177"/>
    </reaction>
</comment>
<comment type="subunit">
    <text evidence="5">Homodimer.</text>
</comment>
<keyword evidence="1 5" id="KW-0489">Methyltransferase</keyword>
<keyword evidence="5" id="KW-0963">Cytoplasm</keyword>
<dbReference type="InterPro" id="IPR029026">
    <property type="entry name" value="tRNA_m1G_MTases_N"/>
</dbReference>
<evidence type="ECO:0000256" key="4">
    <source>
        <dbReference type="ARBA" id="ARBA00038303"/>
    </source>
</evidence>
<keyword evidence="7" id="KW-1185">Reference proteome</keyword>
<comment type="similarity">
    <text evidence="4 5">Belongs to the RNA methyltransferase RlmH family.</text>
</comment>
<dbReference type="HOGENOM" id="CLU_100552_2_1_7"/>
<dbReference type="AlphaFoldDB" id="D5V2D6"/>
<evidence type="ECO:0000256" key="1">
    <source>
        <dbReference type="ARBA" id="ARBA00022603"/>
    </source>
</evidence>
<dbReference type="EMBL" id="CP001999">
    <property type="protein sequence ID" value="ADG92369.1"/>
    <property type="molecule type" value="Genomic_DNA"/>
</dbReference>
<protein>
    <recommendedName>
        <fullName evidence="5">Ribosomal RNA large subunit methyltransferase H</fullName>
        <ecNumber evidence="5">2.1.1.177</ecNumber>
    </recommendedName>
    <alternativeName>
        <fullName evidence="5">23S rRNA (pseudouridine1915-N3)-methyltransferase</fullName>
    </alternativeName>
    <alternativeName>
        <fullName evidence="5">23S rRNA m3Psi1915 methyltransferase</fullName>
    </alternativeName>
    <alternativeName>
        <fullName evidence="5">rRNA (pseudouridine-N3-)-methyltransferase RlmH</fullName>
    </alternativeName>
</protein>
<dbReference type="PANTHER" id="PTHR33603:SF1">
    <property type="entry name" value="RIBOSOMAL RNA LARGE SUBUNIT METHYLTRANSFERASE H"/>
    <property type="match status" value="1"/>
</dbReference>
<keyword evidence="3 5" id="KW-0949">S-adenosyl-L-methionine</keyword>
<dbReference type="Gene3D" id="3.40.1280.10">
    <property type="match status" value="1"/>
</dbReference>
<evidence type="ECO:0000313" key="7">
    <source>
        <dbReference type="Proteomes" id="UP000000939"/>
    </source>
</evidence>
<dbReference type="STRING" id="572480.Arnit_0704"/>
<feature type="binding site" evidence="5">
    <location>
        <begin position="121"/>
        <end position="126"/>
    </location>
    <ligand>
        <name>S-adenosyl-L-methionine</name>
        <dbReference type="ChEBI" id="CHEBI:59789"/>
    </ligand>
</feature>
<dbReference type="EC" id="2.1.1.177" evidence="5"/>
<feature type="binding site" evidence="5">
    <location>
        <position position="75"/>
    </location>
    <ligand>
        <name>S-adenosyl-L-methionine</name>
        <dbReference type="ChEBI" id="CHEBI:59789"/>
    </ligand>
</feature>
<evidence type="ECO:0000313" key="6">
    <source>
        <dbReference type="EMBL" id="ADG92369.1"/>
    </source>
</evidence>
<dbReference type="OrthoDB" id="9806643at2"/>
<dbReference type="KEGG" id="ant:Arnit_0704"/>
<dbReference type="GO" id="GO:0070038">
    <property type="term" value="F:rRNA (pseudouridine-N3-)-methyltransferase activity"/>
    <property type="evidence" value="ECO:0007669"/>
    <property type="project" value="UniProtKB-UniRule"/>
</dbReference>
<proteinExistence type="inferred from homology"/>
<dbReference type="Proteomes" id="UP000000939">
    <property type="component" value="Chromosome"/>
</dbReference>
<dbReference type="GO" id="GO:0005737">
    <property type="term" value="C:cytoplasm"/>
    <property type="evidence" value="ECO:0007669"/>
    <property type="project" value="UniProtKB-SubCell"/>
</dbReference>
<evidence type="ECO:0000256" key="5">
    <source>
        <dbReference type="HAMAP-Rule" id="MF_00658"/>
    </source>
</evidence>
<comment type="function">
    <text evidence="5">Specifically methylates the pseudouridine at position 1915 (m3Psi1915) in 23S rRNA.</text>
</comment>
<dbReference type="Pfam" id="PF02590">
    <property type="entry name" value="SPOUT_MTase"/>
    <property type="match status" value="1"/>
</dbReference>
<dbReference type="eggNOG" id="COG1576">
    <property type="taxonomic scope" value="Bacteria"/>
</dbReference>
<comment type="subcellular location">
    <subcellularLocation>
        <location evidence="5">Cytoplasm</location>
    </subcellularLocation>
</comment>
<feature type="binding site" evidence="5">
    <location>
        <position position="102"/>
    </location>
    <ligand>
        <name>S-adenosyl-L-methionine</name>
        <dbReference type="ChEBI" id="CHEBI:59789"/>
    </ligand>
</feature>
<dbReference type="InterPro" id="IPR029028">
    <property type="entry name" value="Alpha/beta_knot_MTases"/>
</dbReference>
<keyword evidence="5" id="KW-0698">rRNA processing</keyword>
<organism evidence="6 7">
    <name type="scientific">Arcobacter nitrofigilis (strain ATCC 33309 / DSM 7299 / CCUG 15893 / LMG 7604 / NCTC 12251 / CI)</name>
    <name type="common">Campylobacter nitrofigilis</name>
    <dbReference type="NCBI Taxonomy" id="572480"/>
    <lineage>
        <taxon>Bacteria</taxon>
        <taxon>Pseudomonadati</taxon>
        <taxon>Campylobacterota</taxon>
        <taxon>Epsilonproteobacteria</taxon>
        <taxon>Campylobacterales</taxon>
        <taxon>Arcobacteraceae</taxon>
        <taxon>Arcobacter</taxon>
    </lineage>
</organism>
<dbReference type="PANTHER" id="PTHR33603">
    <property type="entry name" value="METHYLTRANSFERASE"/>
    <property type="match status" value="1"/>
</dbReference>
<evidence type="ECO:0000256" key="2">
    <source>
        <dbReference type="ARBA" id="ARBA00022679"/>
    </source>
</evidence>
<gene>
    <name evidence="5" type="primary">rlmH</name>
    <name evidence="6" type="ordered locus">Arnit_0704</name>
</gene>
<keyword evidence="2 5" id="KW-0808">Transferase</keyword>
<reference evidence="6 7" key="1">
    <citation type="journal article" date="2010" name="Stand. Genomic Sci.">
        <title>Complete genome sequence of Arcobacter nitrofigilis type strain (CI).</title>
        <authorList>
            <person name="Pati A."/>
            <person name="Gronow S."/>
            <person name="Lapidus A."/>
            <person name="Copeland A."/>
            <person name="Glavina Del Rio T."/>
            <person name="Nolan M."/>
            <person name="Lucas S."/>
            <person name="Tice H."/>
            <person name="Cheng J.F."/>
            <person name="Han C."/>
            <person name="Chertkov O."/>
            <person name="Bruce D."/>
            <person name="Tapia R."/>
            <person name="Goodwin L."/>
            <person name="Pitluck S."/>
            <person name="Liolios K."/>
            <person name="Ivanova N."/>
            <person name="Mavromatis K."/>
            <person name="Chen A."/>
            <person name="Palaniappan K."/>
            <person name="Land M."/>
            <person name="Hauser L."/>
            <person name="Chang Y.J."/>
            <person name="Jeffries C.D."/>
            <person name="Detter J.C."/>
            <person name="Rohde M."/>
            <person name="Goker M."/>
            <person name="Bristow J."/>
            <person name="Eisen J.A."/>
            <person name="Markowitz V."/>
            <person name="Hugenholtz P."/>
            <person name="Klenk H.P."/>
            <person name="Kyrpides N.C."/>
        </authorList>
    </citation>
    <scope>NUCLEOTIDE SEQUENCE [LARGE SCALE GENOMIC DNA]</scope>
    <source>
        <strain evidence="7">ATCC 33309 / DSM 7299 / CCUG 15893 / LMG 7604 / NCTC 12251 / CI</strain>
    </source>
</reference>
<dbReference type="SUPFAM" id="SSF75217">
    <property type="entry name" value="alpha/beta knot"/>
    <property type="match status" value="1"/>
</dbReference>
<dbReference type="PIRSF" id="PIRSF004505">
    <property type="entry name" value="MT_bac"/>
    <property type="match status" value="1"/>
</dbReference>
<accession>D5V2D6</accession>